<accession>A0A7C9VBW5</accession>
<dbReference type="PANTHER" id="PTHR11941:SF54">
    <property type="entry name" value="ENOYL-COA HYDRATASE, MITOCHONDRIAL"/>
    <property type="match status" value="1"/>
</dbReference>
<dbReference type="InterPro" id="IPR001753">
    <property type="entry name" value="Enoyl-CoA_hydra/iso"/>
</dbReference>
<gene>
    <name evidence="4" type="ORF">G6N74_08645</name>
</gene>
<dbReference type="GO" id="GO:0006635">
    <property type="term" value="P:fatty acid beta-oxidation"/>
    <property type="evidence" value="ECO:0007669"/>
    <property type="project" value="TreeGrafter"/>
</dbReference>
<evidence type="ECO:0000256" key="3">
    <source>
        <dbReference type="RuleBase" id="RU003707"/>
    </source>
</evidence>
<sequence length="253" mass="27171">MAIIIEKADMIATISIDCPPVNAISIADYAEIADTFEAAKDWADINCIIFTATGSKAFCAGLDLNEFLAATLDQDPARARIVRRCFAAVRHAAVPVIGAINGPALGAGTVLASVCDIRIASENARFGMPEINVGRCGGAAHMMRHLPQGLLRQMYFTGQPISAAEALQCGFIQKVVPFEDLAKSARSLAEVIAAKAPIGLRMAKEALNKVEFMQTEDGYQLEQSYSTTLMATEDAREATRAVVEKRPPVWVGR</sequence>
<evidence type="ECO:0000256" key="1">
    <source>
        <dbReference type="ARBA" id="ARBA00005254"/>
    </source>
</evidence>
<reference evidence="4 5" key="1">
    <citation type="submission" date="2020-02" db="EMBL/GenBank/DDBJ databases">
        <title>Genome sequence of the type strain CGMCC 1.15528 of Mesorhizobium zhangyense.</title>
        <authorList>
            <person name="Gao J."/>
            <person name="Sun J."/>
        </authorList>
    </citation>
    <scope>NUCLEOTIDE SEQUENCE [LARGE SCALE GENOMIC DNA]</scope>
    <source>
        <strain evidence="4 5">CGMCC 1.15528</strain>
    </source>
</reference>
<dbReference type="SUPFAM" id="SSF52096">
    <property type="entry name" value="ClpP/crotonase"/>
    <property type="match status" value="1"/>
</dbReference>
<keyword evidence="5" id="KW-1185">Reference proteome</keyword>
<keyword evidence="2" id="KW-0456">Lyase</keyword>
<protein>
    <submittedName>
        <fullName evidence="4">Enoyl-CoA hydratase</fullName>
    </submittedName>
</protein>
<name>A0A7C9VBW5_9HYPH</name>
<dbReference type="AlphaFoldDB" id="A0A7C9VBW5"/>
<dbReference type="PROSITE" id="PS00166">
    <property type="entry name" value="ENOYL_COA_HYDRATASE"/>
    <property type="match status" value="1"/>
</dbReference>
<organism evidence="4 5">
    <name type="scientific">Mesorhizobium zhangyense</name>
    <dbReference type="NCBI Taxonomy" id="1776730"/>
    <lineage>
        <taxon>Bacteria</taxon>
        <taxon>Pseudomonadati</taxon>
        <taxon>Pseudomonadota</taxon>
        <taxon>Alphaproteobacteria</taxon>
        <taxon>Hyphomicrobiales</taxon>
        <taxon>Phyllobacteriaceae</taxon>
        <taxon>Mesorhizobium</taxon>
    </lineage>
</organism>
<comment type="caution">
    <text evidence="4">The sequence shown here is derived from an EMBL/GenBank/DDBJ whole genome shotgun (WGS) entry which is preliminary data.</text>
</comment>
<proteinExistence type="inferred from homology"/>
<dbReference type="Gene3D" id="1.10.12.10">
    <property type="entry name" value="Lyase 2-enoyl-coa Hydratase, Chain A, domain 2"/>
    <property type="match status" value="1"/>
</dbReference>
<dbReference type="Proteomes" id="UP000481252">
    <property type="component" value="Unassembled WGS sequence"/>
</dbReference>
<dbReference type="GO" id="GO:0016829">
    <property type="term" value="F:lyase activity"/>
    <property type="evidence" value="ECO:0007669"/>
    <property type="project" value="UniProtKB-KW"/>
</dbReference>
<dbReference type="PANTHER" id="PTHR11941">
    <property type="entry name" value="ENOYL-COA HYDRATASE-RELATED"/>
    <property type="match status" value="1"/>
</dbReference>
<dbReference type="InterPro" id="IPR014748">
    <property type="entry name" value="Enoyl-CoA_hydra_C"/>
</dbReference>
<dbReference type="InterPro" id="IPR029045">
    <property type="entry name" value="ClpP/crotonase-like_dom_sf"/>
</dbReference>
<evidence type="ECO:0000256" key="2">
    <source>
        <dbReference type="ARBA" id="ARBA00023239"/>
    </source>
</evidence>
<evidence type="ECO:0000313" key="4">
    <source>
        <dbReference type="EMBL" id="NGN41131.1"/>
    </source>
</evidence>
<dbReference type="CDD" id="cd06558">
    <property type="entry name" value="crotonase-like"/>
    <property type="match status" value="1"/>
</dbReference>
<dbReference type="InterPro" id="IPR018376">
    <property type="entry name" value="Enoyl-CoA_hyd/isom_CS"/>
</dbReference>
<dbReference type="EMBL" id="JAAKZG010000003">
    <property type="protein sequence ID" value="NGN41131.1"/>
    <property type="molecule type" value="Genomic_DNA"/>
</dbReference>
<dbReference type="Gene3D" id="3.90.226.10">
    <property type="entry name" value="2-enoyl-CoA Hydratase, Chain A, domain 1"/>
    <property type="match status" value="1"/>
</dbReference>
<dbReference type="RefSeq" id="WP_165116346.1">
    <property type="nucleotide sequence ID" value="NZ_JAAKZG010000003.1"/>
</dbReference>
<dbReference type="Pfam" id="PF00378">
    <property type="entry name" value="ECH_1"/>
    <property type="match status" value="1"/>
</dbReference>
<comment type="similarity">
    <text evidence="1 3">Belongs to the enoyl-CoA hydratase/isomerase family.</text>
</comment>
<evidence type="ECO:0000313" key="5">
    <source>
        <dbReference type="Proteomes" id="UP000481252"/>
    </source>
</evidence>